<dbReference type="SMART" id="SM00062">
    <property type="entry name" value="PBPb"/>
    <property type="match status" value="1"/>
</dbReference>
<name>A0A1H1S586_9GAMM</name>
<protein>
    <submittedName>
        <fullName evidence="5">Polar amino acid transport system substrate-binding protein</fullName>
    </submittedName>
</protein>
<dbReference type="SUPFAM" id="SSF53850">
    <property type="entry name" value="Periplasmic binding protein-like II"/>
    <property type="match status" value="1"/>
</dbReference>
<gene>
    <name evidence="5" type="ORF">SAMN05216271_1907</name>
</gene>
<dbReference type="AlphaFoldDB" id="A0A1H1S586"/>
<comment type="similarity">
    <text evidence="1">Belongs to the bacterial solute-binding protein 3 family.</text>
</comment>
<dbReference type="Gene3D" id="3.40.190.10">
    <property type="entry name" value="Periplasmic binding protein-like II"/>
    <property type="match status" value="2"/>
</dbReference>
<feature type="chain" id="PRO_5009259669" evidence="3">
    <location>
        <begin position="20"/>
        <end position="247"/>
    </location>
</feature>
<keyword evidence="2 3" id="KW-0732">Signal</keyword>
<dbReference type="Proteomes" id="UP000243413">
    <property type="component" value="Chromosome I"/>
</dbReference>
<dbReference type="OrthoDB" id="5457351at2"/>
<evidence type="ECO:0000259" key="4">
    <source>
        <dbReference type="SMART" id="SM00062"/>
    </source>
</evidence>
<dbReference type="PANTHER" id="PTHR35936">
    <property type="entry name" value="MEMBRANE-BOUND LYTIC MUREIN TRANSGLYCOSYLASE F"/>
    <property type="match status" value="1"/>
</dbReference>
<reference evidence="6" key="1">
    <citation type="submission" date="2016-10" db="EMBL/GenBank/DDBJ databases">
        <authorList>
            <person name="Varghese N."/>
            <person name="Submissions S."/>
        </authorList>
    </citation>
    <scope>NUCLEOTIDE SEQUENCE [LARGE SCALE GENOMIC DNA]</scope>
    <source>
        <strain evidence="6">JCM 14963</strain>
    </source>
</reference>
<evidence type="ECO:0000313" key="5">
    <source>
        <dbReference type="EMBL" id="SDS43162.1"/>
    </source>
</evidence>
<dbReference type="Pfam" id="PF00497">
    <property type="entry name" value="SBP_bac_3"/>
    <property type="match status" value="1"/>
</dbReference>
<dbReference type="STRING" id="472181.SAMN05216271_1907"/>
<sequence>MRFHLLLWLSLLVPGLATATTLKVVSEPWVPYIFEQDGELHGIDYEVTQQVLTQLGYQLEWELVPWKRALLSVESGRADAILDILATPERRQTLIFPTEHLSLNDSVLFYARQHPHPYANLQSLRGLTVGVAPGYNYGNPDFLAADYFTREPAPTNEANLLKLLNQRIDLALIDRRAGLHERQRLGLQEQIGFDPQPLASGKLYLAFHRGTGKVELSHAFTTELRRFKASEAYQQILARYGQRASLH</sequence>
<feature type="signal peptide" evidence="3">
    <location>
        <begin position="1"/>
        <end position="19"/>
    </location>
</feature>
<evidence type="ECO:0000313" key="6">
    <source>
        <dbReference type="Proteomes" id="UP000243413"/>
    </source>
</evidence>
<proteinExistence type="inferred from homology"/>
<evidence type="ECO:0000256" key="2">
    <source>
        <dbReference type="ARBA" id="ARBA00022729"/>
    </source>
</evidence>
<feature type="domain" description="Solute-binding protein family 3/N-terminal" evidence="4">
    <location>
        <begin position="21"/>
        <end position="244"/>
    </location>
</feature>
<dbReference type="RefSeq" id="WP_092286031.1">
    <property type="nucleotide sequence ID" value="NZ_LT629763.1"/>
</dbReference>
<evidence type="ECO:0000256" key="1">
    <source>
        <dbReference type="ARBA" id="ARBA00010333"/>
    </source>
</evidence>
<dbReference type="EMBL" id="LT629763">
    <property type="protein sequence ID" value="SDS43162.1"/>
    <property type="molecule type" value="Genomic_DNA"/>
</dbReference>
<organism evidence="5 6">
    <name type="scientific">Halopseudomonas sabulinigri</name>
    <dbReference type="NCBI Taxonomy" id="472181"/>
    <lineage>
        <taxon>Bacteria</taxon>
        <taxon>Pseudomonadati</taxon>
        <taxon>Pseudomonadota</taxon>
        <taxon>Gammaproteobacteria</taxon>
        <taxon>Pseudomonadales</taxon>
        <taxon>Pseudomonadaceae</taxon>
        <taxon>Halopseudomonas</taxon>
    </lineage>
</organism>
<accession>A0A1H1S586</accession>
<dbReference type="InterPro" id="IPR001638">
    <property type="entry name" value="Solute-binding_3/MltF_N"/>
</dbReference>
<evidence type="ECO:0000256" key="3">
    <source>
        <dbReference type="SAM" id="SignalP"/>
    </source>
</evidence>
<dbReference type="PANTHER" id="PTHR35936:SF25">
    <property type="entry name" value="ABC TRANSPORTER SUBSTRATE-BINDING PROTEIN"/>
    <property type="match status" value="1"/>
</dbReference>